<evidence type="ECO:0000313" key="2">
    <source>
        <dbReference type="Proteomes" id="UP000309997"/>
    </source>
</evidence>
<reference evidence="1 2" key="1">
    <citation type="journal article" date="2024" name="Plant Biotechnol. J.">
        <title>Genome and CRISPR/Cas9 system of a widespread forest tree (Populus alba) in the world.</title>
        <authorList>
            <person name="Liu Y.J."/>
            <person name="Jiang P.F."/>
            <person name="Han X.M."/>
            <person name="Li X.Y."/>
            <person name="Wang H.M."/>
            <person name="Wang Y.J."/>
            <person name="Wang X.X."/>
            <person name="Zeng Q.Y."/>
        </authorList>
    </citation>
    <scope>NUCLEOTIDE SEQUENCE [LARGE SCALE GENOMIC DNA]</scope>
    <source>
        <strain evidence="2">cv. PAL-ZL1</strain>
    </source>
</reference>
<dbReference type="Proteomes" id="UP000309997">
    <property type="component" value="Unassembled WGS sequence"/>
</dbReference>
<protein>
    <submittedName>
        <fullName evidence="1">Uncharacterized protein</fullName>
    </submittedName>
</protein>
<accession>A0ACC4B4X4</accession>
<dbReference type="EMBL" id="RCHU02000013">
    <property type="protein sequence ID" value="KAL3573525.1"/>
    <property type="molecule type" value="Genomic_DNA"/>
</dbReference>
<comment type="caution">
    <text evidence="1">The sequence shown here is derived from an EMBL/GenBank/DDBJ whole genome shotgun (WGS) entry which is preliminary data.</text>
</comment>
<organism evidence="1 2">
    <name type="scientific">Populus alba</name>
    <name type="common">White poplar</name>
    <dbReference type="NCBI Taxonomy" id="43335"/>
    <lineage>
        <taxon>Eukaryota</taxon>
        <taxon>Viridiplantae</taxon>
        <taxon>Streptophyta</taxon>
        <taxon>Embryophyta</taxon>
        <taxon>Tracheophyta</taxon>
        <taxon>Spermatophyta</taxon>
        <taxon>Magnoliopsida</taxon>
        <taxon>eudicotyledons</taxon>
        <taxon>Gunneridae</taxon>
        <taxon>Pentapetalae</taxon>
        <taxon>rosids</taxon>
        <taxon>fabids</taxon>
        <taxon>Malpighiales</taxon>
        <taxon>Salicaceae</taxon>
        <taxon>Saliceae</taxon>
        <taxon>Populus</taxon>
    </lineage>
</organism>
<sequence length="350" mass="38618">MINVKLTDSDSSYRKHYGHCSLSQAANRSLSAERTESFLDSNVSANNDRLFLLFFILGNYFGPDLKGEGPPKSLFRRAAEGLAMYTFDQLTVMENGDKFVSSIISINNPDAFHIDLKDIERFKRLTGLENLFLDRDAATSIRSYADGTLYDVIVHEAGHGIELSPTGTRFSRKRAEPADRIPRSRHHHVQGSGGSTSRQATDRRLAEDGPALFFLPSRAAKEQLSDLIAATKNGVALTGTAAMEQVGQVVGWSTSVNVTMPTISRYEFSYKIEADGGEVLIKGVTITGERTVYKFSQKFDMLSRNLCPPGQFSISFQLPGPVDPRQLTSNFGDDGILDALIMKSRETTQS</sequence>
<name>A0ACC4B4X4_POPAL</name>
<keyword evidence="2" id="KW-1185">Reference proteome</keyword>
<proteinExistence type="predicted"/>
<evidence type="ECO:0000313" key="1">
    <source>
        <dbReference type="EMBL" id="KAL3573525.1"/>
    </source>
</evidence>
<gene>
    <name evidence="1" type="ORF">D5086_024138</name>
</gene>